<dbReference type="SUPFAM" id="SSF57756">
    <property type="entry name" value="Retrovirus zinc finger-like domains"/>
    <property type="match status" value="1"/>
</dbReference>
<evidence type="ECO:0000256" key="1">
    <source>
        <dbReference type="SAM" id="Coils"/>
    </source>
</evidence>
<feature type="region of interest" description="Disordered" evidence="2">
    <location>
        <begin position="140"/>
        <end position="159"/>
    </location>
</feature>
<keyword evidence="5" id="KW-1185">Reference proteome</keyword>
<reference evidence="4" key="1">
    <citation type="journal article" date="2022" name="Int. J. Mol. Sci.">
        <title>Draft Genome of Tanacetum Coccineum: Genomic Comparison of Closely Related Tanacetum-Family Plants.</title>
        <authorList>
            <person name="Yamashiro T."/>
            <person name="Shiraishi A."/>
            <person name="Nakayama K."/>
            <person name="Satake H."/>
        </authorList>
    </citation>
    <scope>NUCLEOTIDE SEQUENCE</scope>
</reference>
<feature type="region of interest" description="Disordered" evidence="2">
    <location>
        <begin position="387"/>
        <end position="455"/>
    </location>
</feature>
<name>A0ABQ5H0U9_9ASTR</name>
<evidence type="ECO:0000259" key="3">
    <source>
        <dbReference type="Pfam" id="PF03732"/>
    </source>
</evidence>
<evidence type="ECO:0000313" key="5">
    <source>
        <dbReference type="Proteomes" id="UP001151760"/>
    </source>
</evidence>
<dbReference type="Proteomes" id="UP001151760">
    <property type="component" value="Unassembled WGS sequence"/>
</dbReference>
<evidence type="ECO:0000313" key="4">
    <source>
        <dbReference type="EMBL" id="GJT81515.1"/>
    </source>
</evidence>
<feature type="compositionally biased region" description="Polar residues" evidence="2">
    <location>
        <begin position="266"/>
        <end position="278"/>
    </location>
</feature>
<organism evidence="4 5">
    <name type="scientific">Tanacetum coccineum</name>
    <dbReference type="NCBI Taxonomy" id="301880"/>
    <lineage>
        <taxon>Eukaryota</taxon>
        <taxon>Viridiplantae</taxon>
        <taxon>Streptophyta</taxon>
        <taxon>Embryophyta</taxon>
        <taxon>Tracheophyta</taxon>
        <taxon>Spermatophyta</taxon>
        <taxon>Magnoliopsida</taxon>
        <taxon>eudicotyledons</taxon>
        <taxon>Gunneridae</taxon>
        <taxon>Pentapetalae</taxon>
        <taxon>asterids</taxon>
        <taxon>campanulids</taxon>
        <taxon>Asterales</taxon>
        <taxon>Asteraceae</taxon>
        <taxon>Asteroideae</taxon>
        <taxon>Anthemideae</taxon>
        <taxon>Anthemidinae</taxon>
        <taxon>Tanacetum</taxon>
    </lineage>
</organism>
<protein>
    <submittedName>
        <fullName evidence="4">Reverse transcriptase domain-containing protein</fullName>
    </submittedName>
</protein>
<feature type="domain" description="Retrotransposon gag" evidence="3">
    <location>
        <begin position="704"/>
        <end position="797"/>
    </location>
</feature>
<evidence type="ECO:0000256" key="2">
    <source>
        <dbReference type="SAM" id="MobiDB-lite"/>
    </source>
</evidence>
<keyword evidence="4" id="KW-0695">RNA-directed DNA polymerase</keyword>
<feature type="compositionally biased region" description="Acidic residues" evidence="2">
    <location>
        <begin position="388"/>
        <end position="424"/>
    </location>
</feature>
<feature type="region of interest" description="Disordered" evidence="2">
    <location>
        <begin position="258"/>
        <end position="278"/>
    </location>
</feature>
<keyword evidence="4" id="KW-0548">Nucleotidyltransferase</keyword>
<feature type="compositionally biased region" description="Low complexity" evidence="2">
    <location>
        <begin position="141"/>
        <end position="150"/>
    </location>
</feature>
<sequence>MWRLRIRVLKQYFQVQDYALWDVIENGNSFKPVPQTTTNAYGSSTSLIPGLVTTKEKYKDAQTLFADIQTRFGGNEATKKTQKTLLKQMCDNFSAPSTESLDSIFNRLQKIRNKPNLDTMSFDDLYNNIKIVEQEVKGTANSNSSSSSSSQNMDFVLSPSSTNELNTAYGVSTANTQVSPASTQVSTASTQVSTANLSDATVYAFLTNQPNGSQLVHEDLKQIHEDDLEEIDPKYNKSKVECFNFHKLGHFARECRGARNQDSRNKNQNSSRRTVNVEETSSKAMLAIDGASFDWSYMADNEVPKNMDLIDFSDSEKCRIARWKVLEGLCEPRLEMGDKEVTWSTWWPREEEVLIIMVNEIPPNHDDDVPVVEPNQHDDVAIVPEPVLLDEDEDQKEEEFEEEEDPQEEEDDMEVDIEEDENEPELTYPYEETDSLNPPPPVSDSESDEEIKVKNETVSASVYEIGESSTVAIPRESGDSLLPGFMRRDIDSLFGRIVNLSRHMCGRETALALVEKKGKAKDKFYGKLILDLGNEVHSSVEQGTAAMEKLVEKLGNVEEKAECNKLKKELEEARGFVFEERLNEAIDVPVEDVEISSPKESIMPPKSAPMTQAALRRMIKESVDAAIAAERERQAKVRNDASGSGPVRGQDTAPVVRECTFAGFMKCNPIVFRGIEGAIELRRWFEKTESVFGISECVEGKKVKFVAATLEGPALTWWNSKIATLGLETMNQMPWTEMKQFMTAEFCPIEEIQCIEHELWSLKVKEYDIIAYTQRFNELALMCLRMVEPERVKVDAYI</sequence>
<comment type="caution">
    <text evidence="4">The sequence shown here is derived from an EMBL/GenBank/DDBJ whole genome shotgun (WGS) entry which is preliminary data.</text>
</comment>
<dbReference type="InterPro" id="IPR005162">
    <property type="entry name" value="Retrotrans_gag_dom"/>
</dbReference>
<keyword evidence="1" id="KW-0175">Coiled coil</keyword>
<dbReference type="Pfam" id="PF03732">
    <property type="entry name" value="Retrotrans_gag"/>
    <property type="match status" value="1"/>
</dbReference>
<gene>
    <name evidence="4" type="ORF">Tco_1055857</name>
</gene>
<proteinExistence type="predicted"/>
<feature type="coiled-coil region" evidence="1">
    <location>
        <begin position="540"/>
        <end position="576"/>
    </location>
</feature>
<dbReference type="EMBL" id="BQNB010019087">
    <property type="protein sequence ID" value="GJT81515.1"/>
    <property type="molecule type" value="Genomic_DNA"/>
</dbReference>
<accession>A0ABQ5H0U9</accession>
<keyword evidence="4" id="KW-0808">Transferase</keyword>
<reference evidence="4" key="2">
    <citation type="submission" date="2022-01" db="EMBL/GenBank/DDBJ databases">
        <authorList>
            <person name="Yamashiro T."/>
            <person name="Shiraishi A."/>
            <person name="Satake H."/>
            <person name="Nakayama K."/>
        </authorList>
    </citation>
    <scope>NUCLEOTIDE SEQUENCE</scope>
</reference>
<dbReference type="InterPro" id="IPR036875">
    <property type="entry name" value="Znf_CCHC_sf"/>
</dbReference>
<dbReference type="GO" id="GO:0003964">
    <property type="term" value="F:RNA-directed DNA polymerase activity"/>
    <property type="evidence" value="ECO:0007669"/>
    <property type="project" value="UniProtKB-KW"/>
</dbReference>